<dbReference type="AlphaFoldDB" id="A0A8J4T820"/>
<reference evidence="1" key="1">
    <citation type="submission" date="2020-07" db="EMBL/GenBank/DDBJ databases">
        <title>Clarias magur genome sequencing, assembly and annotation.</title>
        <authorList>
            <person name="Kushwaha B."/>
            <person name="Kumar R."/>
            <person name="Das P."/>
            <person name="Joshi C.G."/>
            <person name="Kumar D."/>
            <person name="Nagpure N.S."/>
            <person name="Pandey M."/>
            <person name="Agarwal S."/>
            <person name="Srivastava S."/>
            <person name="Singh M."/>
            <person name="Sahoo L."/>
            <person name="Jayasankar P."/>
            <person name="Meher P.K."/>
            <person name="Koringa P.G."/>
            <person name="Iquebal M.A."/>
            <person name="Das S.P."/>
            <person name="Bit A."/>
            <person name="Patnaik S."/>
            <person name="Patel N."/>
            <person name="Shah T.M."/>
            <person name="Hinsu A."/>
            <person name="Jena J.K."/>
        </authorList>
    </citation>
    <scope>NUCLEOTIDE SEQUENCE</scope>
    <source>
        <strain evidence="1">CIFAMagur01</strain>
        <tissue evidence="1">Testis</tissue>
    </source>
</reference>
<organism evidence="1 2">
    <name type="scientific">Clarias magur</name>
    <name type="common">Asian catfish</name>
    <name type="synonym">Macropteronotus magur</name>
    <dbReference type="NCBI Taxonomy" id="1594786"/>
    <lineage>
        <taxon>Eukaryota</taxon>
        <taxon>Metazoa</taxon>
        <taxon>Chordata</taxon>
        <taxon>Craniata</taxon>
        <taxon>Vertebrata</taxon>
        <taxon>Euteleostomi</taxon>
        <taxon>Actinopterygii</taxon>
        <taxon>Neopterygii</taxon>
        <taxon>Teleostei</taxon>
        <taxon>Ostariophysi</taxon>
        <taxon>Siluriformes</taxon>
        <taxon>Clariidae</taxon>
        <taxon>Clarias</taxon>
    </lineage>
</organism>
<keyword evidence="2" id="KW-1185">Reference proteome</keyword>
<evidence type="ECO:0000313" key="1">
    <source>
        <dbReference type="EMBL" id="KAF5891281.1"/>
    </source>
</evidence>
<accession>A0A8J4T820</accession>
<sequence>MLWASGLCLYGLSGQHSGTELRGVYATLLQSPRWRCEGRVCALPLFQPQLFRHLPPRPKAPPHSYKIIH</sequence>
<dbReference type="Proteomes" id="UP000727407">
    <property type="component" value="Unassembled WGS sequence"/>
</dbReference>
<proteinExistence type="predicted"/>
<name>A0A8J4T820_CLAMG</name>
<comment type="caution">
    <text evidence="1">The sequence shown here is derived from an EMBL/GenBank/DDBJ whole genome shotgun (WGS) entry which is preliminary data.</text>
</comment>
<gene>
    <name evidence="1" type="primary">epb41l3</name>
    <name evidence="1" type="ORF">DAT39_019014</name>
</gene>
<evidence type="ECO:0000313" key="2">
    <source>
        <dbReference type="Proteomes" id="UP000727407"/>
    </source>
</evidence>
<protein>
    <submittedName>
        <fullName evidence="1">Band 4.1-like protein 3</fullName>
    </submittedName>
</protein>
<dbReference type="EMBL" id="QNUK01000599">
    <property type="protein sequence ID" value="KAF5891281.1"/>
    <property type="molecule type" value="Genomic_DNA"/>
</dbReference>